<reference evidence="3" key="2">
    <citation type="submission" date="2021-05" db="EMBL/GenBank/DDBJ databases">
        <title>Protein family content uncovers lineage relationships and bacterial pathway maintenance mechanisms in DPANN archaea.</title>
        <authorList>
            <person name="Castelle C.J."/>
            <person name="Meheust R."/>
            <person name="Jaffe A.L."/>
            <person name="Seitz K."/>
            <person name="Gong X."/>
            <person name="Baker B.J."/>
            <person name="Banfield J.F."/>
        </authorList>
    </citation>
    <scope>NUCLEOTIDE SEQUENCE</scope>
    <source>
        <strain evidence="3">RIFCSPLOWO2_01_FULL_58_19</strain>
    </source>
</reference>
<organism evidence="3 4">
    <name type="scientific">Candidatus Iainarchaeum sp</name>
    <dbReference type="NCBI Taxonomy" id="3101447"/>
    <lineage>
        <taxon>Archaea</taxon>
        <taxon>Candidatus Iainarchaeota</taxon>
        <taxon>Candidatus Iainarchaeia</taxon>
        <taxon>Candidatus Iainarchaeales</taxon>
        <taxon>Candidatus Iainarchaeaceae</taxon>
        <taxon>Candidatus Iainarchaeum</taxon>
    </lineage>
</organism>
<feature type="transmembrane region" description="Helical" evidence="1">
    <location>
        <begin position="65"/>
        <end position="86"/>
    </location>
</feature>
<keyword evidence="1" id="KW-0472">Membrane</keyword>
<dbReference type="InterPro" id="IPR047817">
    <property type="entry name" value="ABC2_TM_bact-type"/>
</dbReference>
<evidence type="ECO:0000313" key="4">
    <source>
        <dbReference type="Proteomes" id="UP000678237"/>
    </source>
</evidence>
<dbReference type="AlphaFoldDB" id="A0A8T4LAY8"/>
<feature type="transmembrane region" description="Helical" evidence="1">
    <location>
        <begin position="180"/>
        <end position="198"/>
    </location>
</feature>
<dbReference type="EMBL" id="JAGVWE010000002">
    <property type="protein sequence ID" value="MBS3062769.1"/>
    <property type="molecule type" value="Genomic_DNA"/>
</dbReference>
<sequence length="273" mass="30436">MQLIDESLAIAEKEVGLSVRYILPFFTNSLISPLIKVMPFLLVYGGFFSANPSAALAGHVKPETFIPFLFLGITADIFFSIGYSTFSSKFMVEKWWQTMEIIILAPINKLSLITGIGLGDLISTFPTLVLFLGLAYYFTPLGFLDLIKVLIIFLLLFMISLSIGLITSCAALFNENLAPFFGYLRVIISFVSAFYYPIEVLKTDKLGALGQFLPVIATFNPLYQANFIIRAIWFEGITPINSVIYVLFFAIISPIAAVYVFNKLWSTIGIQGY</sequence>
<gene>
    <name evidence="3" type="ORF">J4203_02765</name>
</gene>
<feature type="transmembrane region" description="Helical" evidence="1">
    <location>
        <begin position="21"/>
        <end position="45"/>
    </location>
</feature>
<protein>
    <recommendedName>
        <fullName evidence="2">ABC transmembrane type-2 domain-containing protein</fullName>
    </recommendedName>
</protein>
<name>A0A8T4LAY8_9ARCH</name>
<evidence type="ECO:0000259" key="2">
    <source>
        <dbReference type="PROSITE" id="PS51012"/>
    </source>
</evidence>
<feature type="domain" description="ABC transmembrane type-2" evidence="2">
    <location>
        <begin position="24"/>
        <end position="264"/>
    </location>
</feature>
<proteinExistence type="predicted"/>
<comment type="caution">
    <text evidence="3">The sequence shown here is derived from an EMBL/GenBank/DDBJ whole genome shotgun (WGS) entry which is preliminary data.</text>
</comment>
<keyword evidence="1" id="KW-0812">Transmembrane</keyword>
<evidence type="ECO:0000256" key="1">
    <source>
        <dbReference type="SAM" id="Phobius"/>
    </source>
</evidence>
<dbReference type="Proteomes" id="UP000678237">
    <property type="component" value="Unassembled WGS sequence"/>
</dbReference>
<feature type="transmembrane region" description="Helical" evidence="1">
    <location>
        <begin position="107"/>
        <end position="138"/>
    </location>
</feature>
<reference evidence="3" key="1">
    <citation type="submission" date="2021-03" db="EMBL/GenBank/DDBJ databases">
        <authorList>
            <person name="Jaffe A."/>
        </authorList>
    </citation>
    <scope>NUCLEOTIDE SEQUENCE</scope>
    <source>
        <strain evidence="3">RIFCSPLOWO2_01_FULL_58_19</strain>
    </source>
</reference>
<feature type="transmembrane region" description="Helical" evidence="1">
    <location>
        <begin position="150"/>
        <end position="173"/>
    </location>
</feature>
<keyword evidence="1" id="KW-1133">Transmembrane helix</keyword>
<feature type="transmembrane region" description="Helical" evidence="1">
    <location>
        <begin position="243"/>
        <end position="261"/>
    </location>
</feature>
<dbReference type="PROSITE" id="PS51012">
    <property type="entry name" value="ABC_TM2"/>
    <property type="match status" value="1"/>
</dbReference>
<evidence type="ECO:0000313" key="3">
    <source>
        <dbReference type="EMBL" id="MBS3062769.1"/>
    </source>
</evidence>
<accession>A0A8T4LAY8</accession>